<evidence type="ECO:0000313" key="1">
    <source>
        <dbReference type="EMBL" id="KNF09844.1"/>
    </source>
</evidence>
<dbReference type="RefSeq" id="WP_235436068.1">
    <property type="nucleotide sequence ID" value="NZ_LGSS01000001.1"/>
</dbReference>
<dbReference type="AlphaFoldDB" id="A0A0L0WEF0"/>
<keyword evidence="2" id="KW-1185">Reference proteome</keyword>
<dbReference type="STRING" id="1503.CLPU_1c00090"/>
<comment type="caution">
    <text evidence="1">The sequence shown here is derived from an EMBL/GenBank/DDBJ whole genome shotgun (WGS) entry which is preliminary data.</text>
</comment>
<gene>
    <name evidence="1" type="ORF">CLPU_1c00090</name>
</gene>
<accession>A0A0L0WEF0</accession>
<dbReference type="Proteomes" id="UP000037267">
    <property type="component" value="Unassembled WGS sequence"/>
</dbReference>
<evidence type="ECO:0000313" key="2">
    <source>
        <dbReference type="Proteomes" id="UP000037267"/>
    </source>
</evidence>
<proteinExistence type="predicted"/>
<organism evidence="1 2">
    <name type="scientific">Gottschalkia purinilytica</name>
    <name type="common">Clostridium purinilyticum</name>
    <dbReference type="NCBI Taxonomy" id="1503"/>
    <lineage>
        <taxon>Bacteria</taxon>
        <taxon>Bacillati</taxon>
        <taxon>Bacillota</taxon>
        <taxon>Tissierellia</taxon>
        <taxon>Tissierellales</taxon>
        <taxon>Gottschalkiaceae</taxon>
        <taxon>Gottschalkia</taxon>
    </lineage>
</organism>
<sequence length="49" mass="5581">MKEITFSQDINILTIDDCLKFYKDGISITVNEGSKVTFRIENKKLLSGN</sequence>
<protein>
    <submittedName>
        <fullName evidence="1">Uncharacterized protein</fullName>
    </submittedName>
</protein>
<name>A0A0L0WEF0_GOTPU</name>
<reference evidence="2" key="1">
    <citation type="submission" date="2015-07" db="EMBL/GenBank/DDBJ databases">
        <title>Draft genome sequence of the purine-degrading Gottschalkia purinilyticum DSM 1384 (formerly Clostridium purinilyticum).</title>
        <authorList>
            <person name="Poehlein A."/>
            <person name="Schiel-Bengelsdorf B."/>
            <person name="Bengelsdorf F.R."/>
            <person name="Daniel R."/>
            <person name="Duerre P."/>
        </authorList>
    </citation>
    <scope>NUCLEOTIDE SEQUENCE [LARGE SCALE GENOMIC DNA]</scope>
    <source>
        <strain evidence="2">DSM 1384</strain>
    </source>
</reference>
<dbReference type="EMBL" id="LGSS01000001">
    <property type="protein sequence ID" value="KNF09844.1"/>
    <property type="molecule type" value="Genomic_DNA"/>
</dbReference>